<protein>
    <submittedName>
        <fullName evidence="8">CSON005264 protein</fullName>
    </submittedName>
</protein>
<feature type="transmembrane region" description="Helical" evidence="7">
    <location>
        <begin position="680"/>
        <end position="705"/>
    </location>
</feature>
<evidence type="ECO:0000256" key="7">
    <source>
        <dbReference type="SAM" id="Phobius"/>
    </source>
</evidence>
<proteinExistence type="inferred from homology"/>
<evidence type="ECO:0000256" key="4">
    <source>
        <dbReference type="ARBA" id="ARBA00022989"/>
    </source>
</evidence>
<name>A0A336K270_CULSO</name>
<feature type="transmembrane region" description="Helical" evidence="7">
    <location>
        <begin position="75"/>
        <end position="96"/>
    </location>
</feature>
<evidence type="ECO:0000256" key="5">
    <source>
        <dbReference type="ARBA" id="ARBA00023136"/>
    </source>
</evidence>
<dbReference type="PANTHER" id="PTHR11238:SF9">
    <property type="entry name" value="PROMININ, ISOFORM D"/>
    <property type="match status" value="1"/>
</dbReference>
<evidence type="ECO:0000256" key="6">
    <source>
        <dbReference type="ARBA" id="ARBA00023180"/>
    </source>
</evidence>
<dbReference type="AlphaFoldDB" id="A0A336K270"/>
<gene>
    <name evidence="8" type="primary">CSON005264</name>
</gene>
<comment type="similarity">
    <text evidence="2">Belongs to the prominin family.</text>
</comment>
<reference evidence="9" key="2">
    <citation type="submission" date="2018-07" db="EMBL/GenBank/DDBJ databases">
        <authorList>
            <person name="Quirk P.G."/>
            <person name="Krulwich T.A."/>
        </authorList>
    </citation>
    <scope>NUCLEOTIDE SEQUENCE</scope>
</reference>
<dbReference type="PANTHER" id="PTHR11238">
    <property type="entry name" value="PROMININ ISOFORM D-RELATED"/>
    <property type="match status" value="1"/>
</dbReference>
<sequence length="752" mass="85141">MNSEISFDYPEPKPNGNYVIPSLDLHDGTFLFSYVSAFLSYVTPQELPVEILRDSVNARVSILHLVLEALKVESGFIGLMALFLITSLIPLAYTIAWGCSRTHDAGGNNIQGDDNVMNNLVSVESSALKSLECKRKFLVVSLQIILIIFVFCVIIMFVTNEQASAAIEKTPILIRSALKDLESFLKDIHHQVIFTIFEGLNTVSDRIKIDLEDIDKLLADPIQHKLLEDTGLDAIFESLFDICTNSNNLSHRIYLLQDTLNRAAAIVSEVESRLDEISIQLSVIKKQCVYRDRPLCDTLNLKNMDESGLNLKFKKLRTDVLLNKLKSMGDMENESILKNLTLETQHAKSSFKIYSTLVVKDTKYNQEAFAAIVLTIFIFVEMIVGGQTELFVCRTFYEVPNYTMLSKLVDKPGLLFLNEQSNGILSEILKTPEYSYVQAAANVSISQALNECENGKSAYTTFDLDSLLNISTSLDFRNYDSLNSAVDKIIASEKNFLNITQTLQNYLHQMIIDSEVNLTFHRMELVQLTPEKDMITFIDQMQRVSLQIQDAATSGRMTTLGARAKRLQLTLLQPLEHLRAEIVYHLTALELQIKPWAQQVNKNLNQLKNAQIYLDNETANICKNATDSYQNRLKMHLNYYRNHTMSVIDGGFGSCRPLFDIFDAIRQLFCRHIVDSINGLWFLTFIFVVLLVISTPVSAILSTVFKKINEKNKILKRTSSSYVGADEQIVISQQSNWASRSNIAADIDRSNW</sequence>
<keyword evidence="3 7" id="KW-0812">Transmembrane</keyword>
<feature type="transmembrane region" description="Helical" evidence="7">
    <location>
        <begin position="137"/>
        <end position="158"/>
    </location>
</feature>
<dbReference type="GO" id="GO:0016020">
    <property type="term" value="C:membrane"/>
    <property type="evidence" value="ECO:0007669"/>
    <property type="project" value="UniProtKB-SubCell"/>
</dbReference>
<evidence type="ECO:0000256" key="3">
    <source>
        <dbReference type="ARBA" id="ARBA00022692"/>
    </source>
</evidence>
<dbReference type="OMA" id="YDDDYNM"/>
<dbReference type="InterPro" id="IPR008795">
    <property type="entry name" value="Prominin"/>
</dbReference>
<keyword evidence="4 7" id="KW-1133">Transmembrane helix</keyword>
<evidence type="ECO:0000256" key="1">
    <source>
        <dbReference type="ARBA" id="ARBA00004141"/>
    </source>
</evidence>
<organism evidence="8">
    <name type="scientific">Culicoides sonorensis</name>
    <name type="common">Biting midge</name>
    <dbReference type="NCBI Taxonomy" id="179676"/>
    <lineage>
        <taxon>Eukaryota</taxon>
        <taxon>Metazoa</taxon>
        <taxon>Ecdysozoa</taxon>
        <taxon>Arthropoda</taxon>
        <taxon>Hexapoda</taxon>
        <taxon>Insecta</taxon>
        <taxon>Pterygota</taxon>
        <taxon>Neoptera</taxon>
        <taxon>Endopterygota</taxon>
        <taxon>Diptera</taxon>
        <taxon>Nematocera</taxon>
        <taxon>Chironomoidea</taxon>
        <taxon>Ceratopogonidae</taxon>
        <taxon>Ceratopogoninae</taxon>
        <taxon>Culicoides</taxon>
        <taxon>Monoculicoides</taxon>
    </lineage>
</organism>
<keyword evidence="6" id="KW-0325">Glycoprotein</keyword>
<evidence type="ECO:0000256" key="2">
    <source>
        <dbReference type="ARBA" id="ARBA00006058"/>
    </source>
</evidence>
<dbReference type="EMBL" id="UFQS01000020">
    <property type="protein sequence ID" value="SSW97495.1"/>
    <property type="molecule type" value="Genomic_DNA"/>
</dbReference>
<reference evidence="8" key="1">
    <citation type="submission" date="2018-04" db="EMBL/GenBank/DDBJ databases">
        <authorList>
            <person name="Go L.Y."/>
            <person name="Mitchell J.A."/>
        </authorList>
    </citation>
    <scope>NUCLEOTIDE SEQUENCE</scope>
    <source>
        <tissue evidence="8">Whole organism</tissue>
    </source>
</reference>
<dbReference type="VEuPathDB" id="VectorBase:CSON005264"/>
<accession>A0A336K270</accession>
<dbReference type="Pfam" id="PF05478">
    <property type="entry name" value="Prominin"/>
    <property type="match status" value="2"/>
</dbReference>
<evidence type="ECO:0000313" key="8">
    <source>
        <dbReference type="EMBL" id="SSW97495.1"/>
    </source>
</evidence>
<dbReference type="EMBL" id="UFQT01000020">
    <property type="protein sequence ID" value="SSX17881.1"/>
    <property type="molecule type" value="Genomic_DNA"/>
</dbReference>
<keyword evidence="5 7" id="KW-0472">Membrane</keyword>
<evidence type="ECO:0000313" key="9">
    <source>
        <dbReference type="EMBL" id="SSX17881.1"/>
    </source>
</evidence>
<comment type="subcellular location">
    <subcellularLocation>
        <location evidence="1">Membrane</location>
        <topology evidence="1">Multi-pass membrane protein</topology>
    </subcellularLocation>
</comment>